<dbReference type="AlphaFoldDB" id="A0AB34GB35"/>
<dbReference type="EMBL" id="JAIQCJ010002321">
    <property type="protein sequence ID" value="KAJ8777026.1"/>
    <property type="molecule type" value="Genomic_DNA"/>
</dbReference>
<dbReference type="Proteomes" id="UP001159641">
    <property type="component" value="Unassembled WGS sequence"/>
</dbReference>
<sequence length="181" mass="18427">MAEASPQPGRYFCHCCSVEIVPRLPGTGPAPNAVGAAGASWEGVAALSGPTAARACVLLPPGGGGLHPGGPCALARVEAAGGLLVKGSVSRPVSPEVPSRKGLVAGQPPAWRSCTQPLATVVSHRQALALRLTPEWPVQSHREAWGRAVCVASCSGLPSRGQPGARVLAQKDPDLFRLSLV</sequence>
<organism evidence="1 2">
    <name type="scientific">Eschrichtius robustus</name>
    <name type="common">California gray whale</name>
    <name type="synonym">Eschrichtius gibbosus</name>
    <dbReference type="NCBI Taxonomy" id="9764"/>
    <lineage>
        <taxon>Eukaryota</taxon>
        <taxon>Metazoa</taxon>
        <taxon>Chordata</taxon>
        <taxon>Craniata</taxon>
        <taxon>Vertebrata</taxon>
        <taxon>Euteleostomi</taxon>
        <taxon>Mammalia</taxon>
        <taxon>Eutheria</taxon>
        <taxon>Laurasiatheria</taxon>
        <taxon>Artiodactyla</taxon>
        <taxon>Whippomorpha</taxon>
        <taxon>Cetacea</taxon>
        <taxon>Mysticeti</taxon>
        <taxon>Eschrichtiidae</taxon>
        <taxon>Eschrichtius</taxon>
    </lineage>
</organism>
<comment type="caution">
    <text evidence="1">The sequence shown here is derived from an EMBL/GenBank/DDBJ whole genome shotgun (WGS) entry which is preliminary data.</text>
</comment>
<proteinExistence type="predicted"/>
<keyword evidence="2" id="KW-1185">Reference proteome</keyword>
<accession>A0AB34GB35</accession>
<gene>
    <name evidence="1" type="ORF">J1605_014890</name>
</gene>
<evidence type="ECO:0000313" key="2">
    <source>
        <dbReference type="Proteomes" id="UP001159641"/>
    </source>
</evidence>
<evidence type="ECO:0000313" key="1">
    <source>
        <dbReference type="EMBL" id="KAJ8777026.1"/>
    </source>
</evidence>
<protein>
    <submittedName>
        <fullName evidence="1">Uncharacterized protein</fullName>
    </submittedName>
</protein>
<reference evidence="1 2" key="1">
    <citation type="submission" date="2022-11" db="EMBL/GenBank/DDBJ databases">
        <title>Whole genome sequence of Eschrichtius robustus ER-17-0199.</title>
        <authorList>
            <person name="Bruniche-Olsen A."/>
            <person name="Black A.N."/>
            <person name="Fields C.J."/>
            <person name="Walden K."/>
            <person name="Dewoody J.A."/>
        </authorList>
    </citation>
    <scope>NUCLEOTIDE SEQUENCE [LARGE SCALE GENOMIC DNA]</scope>
    <source>
        <strain evidence="1">ER-17-0199</strain>
        <tissue evidence="1">Blubber</tissue>
    </source>
</reference>
<name>A0AB34GB35_ESCRO</name>